<comment type="caution">
    <text evidence="10">The sequence shown here is derived from an EMBL/GenBank/DDBJ whole genome shotgun (WGS) entry which is preliminary data.</text>
</comment>
<sequence>MRLSKFWRDDRVLGAILLAAFSLGLLYNFTILPGLAPDEPRHFAYVRLLWEEHRFPFLLPNGSEYRGAHSLHPPLYYLLLLPFYGALHFLPEAAIYHGLRLISSLLCVLSLPLIYDVARGADGNQSETDQNRKLWTARLTCALIALVPIFGMTSGSVNNDSASVLAVALFLWLLSRLKPEITLRDAAWLGLIFGLGTLCKATVALCDGAALLAFLWARYGIRSSLFWRAFLPSFFVAVMVMLPWYARNFALYGKFSPIESGFSSPALPDPSQGILVMMMHPNFPTLFGYANWGIFTSLWSQKDWIPESVRTAVYLGFVALVIVGALGHLKLRRADLSKESADAAARALRFSLYAALLLNWAACGAMALFVHWGWAEGGRYLVAAFAALAFFCARGWNALVPPKIAFGALSTLFLALNGVCIFWLLSYLNPTFGPK</sequence>
<feature type="transmembrane region" description="Helical" evidence="8">
    <location>
        <begin position="311"/>
        <end position="329"/>
    </location>
</feature>
<evidence type="ECO:0000313" key="10">
    <source>
        <dbReference type="EMBL" id="PQV62731.1"/>
    </source>
</evidence>
<accession>A0A2S8SPL5</accession>
<evidence type="ECO:0000256" key="8">
    <source>
        <dbReference type="SAM" id="Phobius"/>
    </source>
</evidence>
<comment type="subcellular location">
    <subcellularLocation>
        <location evidence="1">Cell membrane</location>
        <topology evidence="1">Multi-pass membrane protein</topology>
    </subcellularLocation>
</comment>
<feature type="transmembrane region" description="Helical" evidence="8">
    <location>
        <begin position="98"/>
        <end position="115"/>
    </location>
</feature>
<dbReference type="InterPro" id="IPR038731">
    <property type="entry name" value="RgtA/B/C-like"/>
</dbReference>
<dbReference type="AlphaFoldDB" id="A0A2S8SPL5"/>
<feature type="transmembrane region" description="Helical" evidence="8">
    <location>
        <begin position="187"/>
        <end position="213"/>
    </location>
</feature>
<feature type="domain" description="Glycosyltransferase RgtA/B/C/D-like" evidence="9">
    <location>
        <begin position="99"/>
        <end position="244"/>
    </location>
</feature>
<evidence type="ECO:0000313" key="11">
    <source>
        <dbReference type="Proteomes" id="UP000237684"/>
    </source>
</evidence>
<dbReference type="InParanoid" id="A0A2S8SPL5"/>
<keyword evidence="6 8" id="KW-1133">Transmembrane helix</keyword>
<dbReference type="OrthoDB" id="9765464at2"/>
<dbReference type="RefSeq" id="WP_106381116.1">
    <property type="nucleotide sequence ID" value="NZ_NIGF01000023.1"/>
</dbReference>
<dbReference type="Proteomes" id="UP000237684">
    <property type="component" value="Unassembled WGS sequence"/>
</dbReference>
<keyword evidence="11" id="KW-1185">Reference proteome</keyword>
<evidence type="ECO:0000256" key="5">
    <source>
        <dbReference type="ARBA" id="ARBA00022692"/>
    </source>
</evidence>
<dbReference type="PANTHER" id="PTHR33908:SF11">
    <property type="entry name" value="MEMBRANE PROTEIN"/>
    <property type="match status" value="1"/>
</dbReference>
<name>A0A2S8SPL5_9BACT</name>
<dbReference type="Pfam" id="PF13231">
    <property type="entry name" value="PMT_2"/>
    <property type="match status" value="1"/>
</dbReference>
<evidence type="ECO:0000256" key="7">
    <source>
        <dbReference type="ARBA" id="ARBA00023136"/>
    </source>
</evidence>
<evidence type="ECO:0000259" key="9">
    <source>
        <dbReference type="Pfam" id="PF13231"/>
    </source>
</evidence>
<organism evidence="10 11">
    <name type="scientific">Abditibacterium utsteinense</name>
    <dbReference type="NCBI Taxonomy" id="1960156"/>
    <lineage>
        <taxon>Bacteria</taxon>
        <taxon>Pseudomonadati</taxon>
        <taxon>Abditibacteriota</taxon>
        <taxon>Abditibacteriia</taxon>
        <taxon>Abditibacteriales</taxon>
        <taxon>Abditibacteriaceae</taxon>
        <taxon>Abditibacterium</taxon>
    </lineage>
</organism>
<keyword evidence="2" id="KW-1003">Cell membrane</keyword>
<evidence type="ECO:0000256" key="3">
    <source>
        <dbReference type="ARBA" id="ARBA00022676"/>
    </source>
</evidence>
<dbReference type="InterPro" id="IPR050297">
    <property type="entry name" value="LipidA_mod_glycosyltrf_83"/>
</dbReference>
<dbReference type="GO" id="GO:0009103">
    <property type="term" value="P:lipopolysaccharide biosynthetic process"/>
    <property type="evidence" value="ECO:0007669"/>
    <property type="project" value="UniProtKB-ARBA"/>
</dbReference>
<feature type="transmembrane region" description="Helical" evidence="8">
    <location>
        <begin position="404"/>
        <end position="425"/>
    </location>
</feature>
<dbReference type="PANTHER" id="PTHR33908">
    <property type="entry name" value="MANNOSYLTRANSFERASE YKCB-RELATED"/>
    <property type="match status" value="1"/>
</dbReference>
<dbReference type="EMBL" id="NIGF01000023">
    <property type="protein sequence ID" value="PQV62731.1"/>
    <property type="molecule type" value="Genomic_DNA"/>
</dbReference>
<evidence type="ECO:0000256" key="4">
    <source>
        <dbReference type="ARBA" id="ARBA00022679"/>
    </source>
</evidence>
<evidence type="ECO:0000256" key="6">
    <source>
        <dbReference type="ARBA" id="ARBA00022989"/>
    </source>
</evidence>
<feature type="transmembrane region" description="Helical" evidence="8">
    <location>
        <begin position="225"/>
        <end position="246"/>
    </location>
</feature>
<feature type="transmembrane region" description="Helical" evidence="8">
    <location>
        <begin position="135"/>
        <end position="152"/>
    </location>
</feature>
<evidence type="ECO:0000256" key="2">
    <source>
        <dbReference type="ARBA" id="ARBA00022475"/>
    </source>
</evidence>
<feature type="transmembrane region" description="Helical" evidence="8">
    <location>
        <begin position="380"/>
        <end position="397"/>
    </location>
</feature>
<keyword evidence="4 10" id="KW-0808">Transferase</keyword>
<gene>
    <name evidence="10" type="ORF">B1R32_12316</name>
</gene>
<keyword evidence="7 8" id="KW-0472">Membrane</keyword>
<keyword evidence="5 8" id="KW-0812">Transmembrane</keyword>
<reference evidence="10 11" key="1">
    <citation type="journal article" date="2018" name="Syst. Appl. Microbiol.">
        <title>Abditibacterium utsteinense sp. nov., the first cultivated member of candidate phylum FBP, isolated from ice-free Antarctic soil samples.</title>
        <authorList>
            <person name="Tahon G."/>
            <person name="Tytgat B."/>
            <person name="Lebbe L."/>
            <person name="Carlier A."/>
            <person name="Willems A."/>
        </authorList>
    </citation>
    <scope>NUCLEOTIDE SEQUENCE [LARGE SCALE GENOMIC DNA]</scope>
    <source>
        <strain evidence="10 11">LMG 29911</strain>
    </source>
</reference>
<dbReference type="GO" id="GO:0005886">
    <property type="term" value="C:plasma membrane"/>
    <property type="evidence" value="ECO:0007669"/>
    <property type="project" value="UniProtKB-SubCell"/>
</dbReference>
<proteinExistence type="predicted"/>
<protein>
    <submittedName>
        <fullName evidence="10">Dolichyl-phosphate-mannose-protein mannosyltransferase</fullName>
    </submittedName>
</protein>
<feature type="transmembrane region" description="Helical" evidence="8">
    <location>
        <begin position="350"/>
        <end position="374"/>
    </location>
</feature>
<evidence type="ECO:0000256" key="1">
    <source>
        <dbReference type="ARBA" id="ARBA00004651"/>
    </source>
</evidence>
<dbReference type="GO" id="GO:0016763">
    <property type="term" value="F:pentosyltransferase activity"/>
    <property type="evidence" value="ECO:0007669"/>
    <property type="project" value="TreeGrafter"/>
</dbReference>
<keyword evidence="3 10" id="KW-0328">Glycosyltransferase</keyword>
<feature type="transmembrane region" description="Helical" evidence="8">
    <location>
        <begin position="12"/>
        <end position="32"/>
    </location>
</feature>